<feature type="transmembrane region" description="Helical" evidence="1">
    <location>
        <begin position="211"/>
        <end position="230"/>
    </location>
</feature>
<feature type="transmembrane region" description="Helical" evidence="1">
    <location>
        <begin position="268"/>
        <end position="285"/>
    </location>
</feature>
<dbReference type="GO" id="GO:0016020">
    <property type="term" value="C:membrane"/>
    <property type="evidence" value="ECO:0007669"/>
    <property type="project" value="InterPro"/>
</dbReference>
<dbReference type="RefSeq" id="WP_083507870.1">
    <property type="nucleotide sequence ID" value="NZ_BBWR01000010.1"/>
</dbReference>
<feature type="transmembrane region" description="Helical" evidence="1">
    <location>
        <begin position="106"/>
        <end position="124"/>
    </location>
</feature>
<proteinExistence type="predicted"/>
<protein>
    <submittedName>
        <fullName evidence="3">Possible integral membrane protein</fullName>
    </submittedName>
</protein>
<dbReference type="InterPro" id="IPR000620">
    <property type="entry name" value="EamA_dom"/>
</dbReference>
<keyword evidence="1" id="KW-1133">Transmembrane helix</keyword>
<dbReference type="EMBL" id="LC066376">
    <property type="protein sequence ID" value="BAT27967.1"/>
    <property type="molecule type" value="Genomic_DNA"/>
</dbReference>
<dbReference type="PANTHER" id="PTHR22911:SF103">
    <property type="entry name" value="BLR2811 PROTEIN"/>
    <property type="match status" value="1"/>
</dbReference>
<evidence type="ECO:0000256" key="1">
    <source>
        <dbReference type="SAM" id="Phobius"/>
    </source>
</evidence>
<feature type="transmembrane region" description="Helical" evidence="1">
    <location>
        <begin position="45"/>
        <end position="61"/>
    </location>
</feature>
<reference evidence="3" key="1">
    <citation type="journal article" date="2015" name="Proc. Natl. Acad. Sci. U.S.A.">
        <title>Bacterial clade with the ribosomal RNA operon on a small plasmid rather than the chromosome.</title>
        <authorList>
            <person name="Anda M."/>
            <person name="Ohtsubo Y."/>
            <person name="Okubo T."/>
            <person name="Sugawara M."/>
            <person name="Nagata Y."/>
            <person name="Tsuda M."/>
            <person name="Minamisawa K."/>
            <person name="Mitsui H."/>
        </authorList>
    </citation>
    <scope>NUCLEOTIDE SEQUENCE</scope>
    <source>
        <strain evidence="3">JCM 14755</strain>
    </source>
</reference>
<keyword evidence="1" id="KW-0812">Transmembrane</keyword>
<feature type="transmembrane region" description="Helical" evidence="1">
    <location>
        <begin position="7"/>
        <end position="25"/>
    </location>
</feature>
<evidence type="ECO:0000259" key="2">
    <source>
        <dbReference type="Pfam" id="PF00892"/>
    </source>
</evidence>
<feature type="domain" description="EamA" evidence="2">
    <location>
        <begin position="12"/>
        <end position="145"/>
    </location>
</feature>
<dbReference type="AlphaFoldDB" id="A0A0P0Z239"/>
<dbReference type="Gene3D" id="1.10.3730.20">
    <property type="match status" value="1"/>
</dbReference>
<sequence>MSAQSNPTLLVTGIGMTLCAGMLFATMDGFAKTLAATLPVMQVVWGRYIFHTLAVGSVLAARHRGIGFLRTRHPVLQFLRGMALLSSTLMMYLALSHIPLADATAVLFFSPVFVTLLSVVFLGERIGIHRIVAVIAGFVGVMLVVRPQFGGTDPWLLLPLGAVVSNSLYLMMTRRLAGREDAAATQFNTTAAGAVIMSVLVAFVWQPPTLAQWGMLMAAGLLGACGHSLLVKAFAVAPASLLSPFLYSQVIFASAISVAIFGDPMHPLTLAGTGILIASGVYIWWRENRRRLTVRPSTPRR</sequence>
<dbReference type="Pfam" id="PF00892">
    <property type="entry name" value="EamA"/>
    <property type="match status" value="2"/>
</dbReference>
<dbReference type="OrthoDB" id="9815809at2"/>
<feature type="transmembrane region" description="Helical" evidence="1">
    <location>
        <begin position="131"/>
        <end position="149"/>
    </location>
</feature>
<keyword evidence="1" id="KW-0472">Membrane</keyword>
<organism evidence="3">
    <name type="scientific">Aureimonas frigidaquae</name>
    <dbReference type="NCBI Taxonomy" id="424757"/>
    <lineage>
        <taxon>Bacteria</taxon>
        <taxon>Pseudomonadati</taxon>
        <taxon>Pseudomonadota</taxon>
        <taxon>Alphaproteobacteria</taxon>
        <taxon>Hyphomicrobiales</taxon>
        <taxon>Aurantimonadaceae</taxon>
        <taxon>Aureimonas</taxon>
    </lineage>
</organism>
<feature type="transmembrane region" description="Helical" evidence="1">
    <location>
        <begin position="155"/>
        <end position="172"/>
    </location>
</feature>
<feature type="transmembrane region" description="Helical" evidence="1">
    <location>
        <begin position="242"/>
        <end position="262"/>
    </location>
</feature>
<feature type="domain" description="EamA" evidence="2">
    <location>
        <begin position="155"/>
        <end position="280"/>
    </location>
</feature>
<feature type="transmembrane region" description="Helical" evidence="1">
    <location>
        <begin position="82"/>
        <end position="100"/>
    </location>
</feature>
<feature type="transmembrane region" description="Helical" evidence="1">
    <location>
        <begin position="184"/>
        <end position="205"/>
    </location>
</feature>
<name>A0A0P0Z239_9HYPH</name>
<dbReference type="SUPFAM" id="SSF103481">
    <property type="entry name" value="Multidrug resistance efflux transporter EmrE"/>
    <property type="match status" value="2"/>
</dbReference>
<evidence type="ECO:0000313" key="3">
    <source>
        <dbReference type="EMBL" id="BAT27967.1"/>
    </source>
</evidence>
<dbReference type="PANTHER" id="PTHR22911">
    <property type="entry name" value="ACYL-MALONYL CONDENSING ENZYME-RELATED"/>
    <property type="match status" value="1"/>
</dbReference>
<accession>A0A0P0Z239</accession>
<dbReference type="InterPro" id="IPR037185">
    <property type="entry name" value="EmrE-like"/>
</dbReference>